<proteinExistence type="predicted"/>
<dbReference type="Proteomes" id="UP000622245">
    <property type="component" value="Unassembled WGS sequence"/>
</dbReference>
<keyword evidence="2" id="KW-1185">Reference proteome</keyword>
<name>A0ABS1YEF3_9ACTN</name>
<dbReference type="RefSeq" id="WP_203148174.1">
    <property type="nucleotide sequence ID" value="NZ_JAEVHL010000033.1"/>
</dbReference>
<comment type="caution">
    <text evidence="1">The sequence shown here is derived from an EMBL/GenBank/DDBJ whole genome shotgun (WGS) entry which is preliminary data.</text>
</comment>
<organism evidence="1 2">
    <name type="scientific">Micromonospora tarensis</name>
    <dbReference type="NCBI Taxonomy" id="2806100"/>
    <lineage>
        <taxon>Bacteria</taxon>
        <taxon>Bacillati</taxon>
        <taxon>Actinomycetota</taxon>
        <taxon>Actinomycetes</taxon>
        <taxon>Micromonosporales</taxon>
        <taxon>Micromonosporaceae</taxon>
        <taxon>Micromonospora</taxon>
    </lineage>
</organism>
<accession>A0ABS1YEF3</accession>
<dbReference type="EMBL" id="JAEVHL010000033">
    <property type="protein sequence ID" value="MBM0275786.1"/>
    <property type="molecule type" value="Genomic_DNA"/>
</dbReference>
<sequence>MELSLLSFAISFAALLVAAYGILERHQVARRADRLRLTVITGELAELLEGLVKAEITTGDLVENVHTRMEVLAQQALSLIRAHEVSLTSAELRVIAVALEETGYNEASEGIWGVAGETARSEGRRQMVYANRGHAYFLFRRHREVEARTLLEATLSQVAASSDDERLVRLETFAHWRVWEAEVAGPQSREVADLGERIDRILQEFSTSRGRAMALAFLGIDPTPEESGQGR</sequence>
<evidence type="ECO:0000313" key="2">
    <source>
        <dbReference type="Proteomes" id="UP000622245"/>
    </source>
</evidence>
<reference evidence="1 2" key="1">
    <citation type="submission" date="2021-01" db="EMBL/GenBank/DDBJ databases">
        <title>Draft genome sequence of Micromonospora sp. strain STR1s_6.</title>
        <authorList>
            <person name="Karlyshev A."/>
            <person name="Jawad R."/>
        </authorList>
    </citation>
    <scope>NUCLEOTIDE SEQUENCE [LARGE SCALE GENOMIC DNA]</scope>
    <source>
        <strain evidence="1 2">STR1S-6</strain>
    </source>
</reference>
<evidence type="ECO:0000313" key="1">
    <source>
        <dbReference type="EMBL" id="MBM0275786.1"/>
    </source>
</evidence>
<gene>
    <name evidence="1" type="ORF">JM949_10250</name>
</gene>
<protein>
    <submittedName>
        <fullName evidence="1">Uncharacterized protein</fullName>
    </submittedName>
</protein>